<name>A0ABP9L0B2_9NOCA</name>
<gene>
    <name evidence="4" type="ORF">GCM10023318_56020</name>
</gene>
<dbReference type="Pfam" id="PF00823">
    <property type="entry name" value="PPE"/>
    <property type="match status" value="1"/>
</dbReference>
<sequence>MIEPPQPGFTGVVWEAREPDRLTRELSTGPGAVPMAEAGAAWGRLAATMGGAVVEYEQIIAELRLAWQSNTSNAVLERISTLRDWITDAASAAANNALRAESQAAAHQLARLTMPNAGDIAAIQQLQQTIAALGAAMGAPIRAVAASTDTESDAAKAAASRVMRSYEAATEPLALPWEQQQPPVIAPAVALESEQGGTAVPERGSASVPGGMPAMALPPGLLGAIAPARTPGAYRTPVYAQAAAVTEAPVPQVVSTQQTGTTPMVPPGAMGAGAAAAGDEEYQPEAHASVAESGDALGEGLGIVSAPAVLGAIEHPVAYEQASVPSERATGGAG</sequence>
<evidence type="ECO:0000256" key="2">
    <source>
        <dbReference type="SAM" id="MobiDB-lite"/>
    </source>
</evidence>
<proteinExistence type="inferred from homology"/>
<evidence type="ECO:0000259" key="3">
    <source>
        <dbReference type="Pfam" id="PF00823"/>
    </source>
</evidence>
<organism evidence="4 5">
    <name type="scientific">Nocardia callitridis</name>
    <dbReference type="NCBI Taxonomy" id="648753"/>
    <lineage>
        <taxon>Bacteria</taxon>
        <taxon>Bacillati</taxon>
        <taxon>Actinomycetota</taxon>
        <taxon>Actinomycetes</taxon>
        <taxon>Mycobacteriales</taxon>
        <taxon>Nocardiaceae</taxon>
        <taxon>Nocardia</taxon>
    </lineage>
</organism>
<feature type="domain" description="PPE" evidence="3">
    <location>
        <begin position="14"/>
        <end position="174"/>
    </location>
</feature>
<evidence type="ECO:0000313" key="4">
    <source>
        <dbReference type="EMBL" id="GAA5067182.1"/>
    </source>
</evidence>
<evidence type="ECO:0000313" key="5">
    <source>
        <dbReference type="Proteomes" id="UP001500603"/>
    </source>
</evidence>
<dbReference type="InterPro" id="IPR000030">
    <property type="entry name" value="PPE_dom"/>
</dbReference>
<dbReference type="RefSeq" id="WP_345499236.1">
    <property type="nucleotide sequence ID" value="NZ_BAABJM010000008.1"/>
</dbReference>
<feature type="region of interest" description="Disordered" evidence="2">
    <location>
        <begin position="257"/>
        <end position="289"/>
    </location>
</feature>
<dbReference type="SUPFAM" id="SSF140459">
    <property type="entry name" value="PE/PPE dimer-like"/>
    <property type="match status" value="1"/>
</dbReference>
<protein>
    <recommendedName>
        <fullName evidence="3">PPE domain-containing protein</fullName>
    </recommendedName>
</protein>
<reference evidence="5" key="1">
    <citation type="journal article" date="2019" name="Int. J. Syst. Evol. Microbiol.">
        <title>The Global Catalogue of Microorganisms (GCM) 10K type strain sequencing project: providing services to taxonomists for standard genome sequencing and annotation.</title>
        <authorList>
            <consortium name="The Broad Institute Genomics Platform"/>
            <consortium name="The Broad Institute Genome Sequencing Center for Infectious Disease"/>
            <person name="Wu L."/>
            <person name="Ma J."/>
        </authorList>
    </citation>
    <scope>NUCLEOTIDE SEQUENCE [LARGE SCALE GENOMIC DNA]</scope>
    <source>
        <strain evidence="5">JCM 18298</strain>
    </source>
</reference>
<dbReference type="Gene3D" id="1.20.1260.20">
    <property type="entry name" value="PPE superfamily"/>
    <property type="match status" value="1"/>
</dbReference>
<dbReference type="Proteomes" id="UP001500603">
    <property type="component" value="Unassembled WGS sequence"/>
</dbReference>
<comment type="similarity">
    <text evidence="1">Belongs to the mycobacterial PPE family.</text>
</comment>
<keyword evidence="5" id="KW-1185">Reference proteome</keyword>
<comment type="caution">
    <text evidence="4">The sequence shown here is derived from an EMBL/GenBank/DDBJ whole genome shotgun (WGS) entry which is preliminary data.</text>
</comment>
<evidence type="ECO:0000256" key="1">
    <source>
        <dbReference type="ARBA" id="ARBA00010652"/>
    </source>
</evidence>
<dbReference type="InterPro" id="IPR038332">
    <property type="entry name" value="PPE_sf"/>
</dbReference>
<dbReference type="EMBL" id="BAABJM010000008">
    <property type="protein sequence ID" value="GAA5067182.1"/>
    <property type="molecule type" value="Genomic_DNA"/>
</dbReference>
<accession>A0ABP9L0B2</accession>
<feature type="compositionally biased region" description="Low complexity" evidence="2">
    <location>
        <begin position="268"/>
        <end position="277"/>
    </location>
</feature>